<organism evidence="4 5">
    <name type="scientific">Papaver somniferum</name>
    <name type="common">Opium poppy</name>
    <dbReference type="NCBI Taxonomy" id="3469"/>
    <lineage>
        <taxon>Eukaryota</taxon>
        <taxon>Viridiplantae</taxon>
        <taxon>Streptophyta</taxon>
        <taxon>Embryophyta</taxon>
        <taxon>Tracheophyta</taxon>
        <taxon>Spermatophyta</taxon>
        <taxon>Magnoliopsida</taxon>
        <taxon>Ranunculales</taxon>
        <taxon>Papaveraceae</taxon>
        <taxon>Papaveroideae</taxon>
        <taxon>Papaver</taxon>
    </lineage>
</organism>
<dbReference type="InterPro" id="IPR050704">
    <property type="entry name" value="Peptidase_C85-like"/>
</dbReference>
<dbReference type="Proteomes" id="UP000316621">
    <property type="component" value="Chromosome 3"/>
</dbReference>
<protein>
    <recommendedName>
        <fullName evidence="3">OTU domain-containing protein</fullName>
    </recommendedName>
</protein>
<dbReference type="GO" id="GO:0004843">
    <property type="term" value="F:cysteine-type deubiquitinase activity"/>
    <property type="evidence" value="ECO:0007669"/>
    <property type="project" value="TreeGrafter"/>
</dbReference>
<evidence type="ECO:0000256" key="1">
    <source>
        <dbReference type="ARBA" id="ARBA00010407"/>
    </source>
</evidence>
<dbReference type="Gene3D" id="3.90.70.80">
    <property type="match status" value="1"/>
</dbReference>
<sequence length="298" mass="33818">MKPSRQKLKGSGMLYGRKCRTREDIEILRARIGTHLQEELPNLSVEESVNVQEREEEFPTLHGPGLDPKVMKRLSEMAPDYVTETFLADNIDEPTSHRLRLLQRLRANGLMEMEVAADGNCQFRALSDQLYHSSENHDYVRKLILNQLKSHPELYEQYVDRDYGEYLEELSRHIENRSGSWGDNVTLHAAADVLGIKIIVVTSHPNVCYYQIDPNDGEPTRDVEEDPPDQVPIQEDASDSKDICSKHTDEAASHRQRLSASLNENEDNVKVAPAPIVTAASWKSCCALFEVLFGFKAT</sequence>
<keyword evidence="5" id="KW-1185">Reference proteome</keyword>
<feature type="region of interest" description="Disordered" evidence="2">
    <location>
        <begin position="213"/>
        <end position="242"/>
    </location>
</feature>
<evidence type="ECO:0000313" key="4">
    <source>
        <dbReference type="EMBL" id="RZC56119.1"/>
    </source>
</evidence>
<dbReference type="PANTHER" id="PTHR12419:SF111">
    <property type="entry name" value="OVARIAN TUMOR DOMAIN-CONTAINING DEUBIQUITINATING ENZYME 9"/>
    <property type="match status" value="1"/>
</dbReference>
<dbReference type="GO" id="GO:0016579">
    <property type="term" value="P:protein deubiquitination"/>
    <property type="evidence" value="ECO:0007669"/>
    <property type="project" value="TreeGrafter"/>
</dbReference>
<dbReference type="AlphaFoldDB" id="A0A4Y7J8S7"/>
<proteinExistence type="inferred from homology"/>
<dbReference type="PROSITE" id="PS50802">
    <property type="entry name" value="OTU"/>
    <property type="match status" value="1"/>
</dbReference>
<evidence type="ECO:0000256" key="2">
    <source>
        <dbReference type="SAM" id="MobiDB-lite"/>
    </source>
</evidence>
<dbReference type="SUPFAM" id="SSF54001">
    <property type="entry name" value="Cysteine proteinases"/>
    <property type="match status" value="1"/>
</dbReference>
<evidence type="ECO:0000259" key="3">
    <source>
        <dbReference type="PROSITE" id="PS50802"/>
    </source>
</evidence>
<dbReference type="Gramene" id="RZC56119">
    <property type="protein sequence ID" value="RZC56119"/>
    <property type="gene ID" value="C5167_014974"/>
</dbReference>
<accession>A0A4Y7J8S7</accession>
<dbReference type="Pfam" id="PF02338">
    <property type="entry name" value="OTU"/>
    <property type="match status" value="1"/>
</dbReference>
<gene>
    <name evidence="4" type="ORF">C5167_014974</name>
</gene>
<dbReference type="InterPro" id="IPR038765">
    <property type="entry name" value="Papain-like_cys_pep_sf"/>
</dbReference>
<name>A0A4Y7J8S7_PAPSO</name>
<evidence type="ECO:0000313" key="5">
    <source>
        <dbReference type="Proteomes" id="UP000316621"/>
    </source>
</evidence>
<comment type="similarity">
    <text evidence="1">Belongs to the peptidase C85 family.</text>
</comment>
<dbReference type="EMBL" id="CM010717">
    <property type="protein sequence ID" value="RZC56119.1"/>
    <property type="molecule type" value="Genomic_DNA"/>
</dbReference>
<dbReference type="InterPro" id="IPR003323">
    <property type="entry name" value="OTU_dom"/>
</dbReference>
<feature type="domain" description="OTU" evidence="3">
    <location>
        <begin position="110"/>
        <end position="254"/>
    </location>
</feature>
<reference evidence="4 5" key="1">
    <citation type="journal article" date="2018" name="Science">
        <title>The opium poppy genome and morphinan production.</title>
        <authorList>
            <person name="Guo L."/>
            <person name="Winzer T."/>
            <person name="Yang X."/>
            <person name="Li Y."/>
            <person name="Ning Z."/>
            <person name="He Z."/>
            <person name="Teodor R."/>
            <person name="Lu Y."/>
            <person name="Bowser T.A."/>
            <person name="Graham I.A."/>
            <person name="Ye K."/>
        </authorList>
    </citation>
    <scope>NUCLEOTIDE SEQUENCE [LARGE SCALE GENOMIC DNA]</scope>
    <source>
        <strain evidence="5">cv. HN1</strain>
        <tissue evidence="4">Leaves</tissue>
    </source>
</reference>
<dbReference type="PANTHER" id="PTHR12419">
    <property type="entry name" value="OTU DOMAIN CONTAINING PROTEIN"/>
    <property type="match status" value="1"/>
</dbReference>